<dbReference type="GO" id="GO:0009306">
    <property type="term" value="P:protein secretion"/>
    <property type="evidence" value="ECO:0007669"/>
    <property type="project" value="TreeGrafter"/>
</dbReference>
<dbReference type="GO" id="GO:0007030">
    <property type="term" value="P:Golgi organization"/>
    <property type="evidence" value="ECO:0007669"/>
    <property type="project" value="TreeGrafter"/>
</dbReference>
<dbReference type="AlphaFoldDB" id="A0A367LS86"/>
<dbReference type="OrthoDB" id="191601at2759"/>
<protein>
    <submittedName>
        <fullName evidence="2">Uncharacterized protein</fullName>
    </submittedName>
</protein>
<dbReference type="EMBL" id="LKCN02000001">
    <property type="protein sequence ID" value="RCI17315.1"/>
    <property type="molecule type" value="Genomic_DNA"/>
</dbReference>
<dbReference type="Proteomes" id="UP000253664">
    <property type="component" value="Unassembled WGS sequence"/>
</dbReference>
<organism evidence="2 3">
    <name type="scientific">Ophiocordyceps polyrhachis-furcata BCC 54312</name>
    <dbReference type="NCBI Taxonomy" id="1330021"/>
    <lineage>
        <taxon>Eukaryota</taxon>
        <taxon>Fungi</taxon>
        <taxon>Dikarya</taxon>
        <taxon>Ascomycota</taxon>
        <taxon>Pezizomycotina</taxon>
        <taxon>Sordariomycetes</taxon>
        <taxon>Hypocreomycetidae</taxon>
        <taxon>Hypocreales</taxon>
        <taxon>Ophiocordycipitaceae</taxon>
        <taxon>Ophiocordyceps</taxon>
    </lineage>
</organism>
<sequence length="761" mass="83140">MCIVLFTTAHPAYSLIVIDNRDEYILRPTSRPAWWKHPTTGDDVLSARDLQRTDKGTWFGISRTGVLAVLTNYREKVDANHLAKSRGRVVTAWLASSDEGGLEGRVRRLVQGNGGGLVGVGGFSLVGGRLRKRDGGIAIVSNRARQTHDVPIINLRQRDTWALSNTVFDDPNEWPKVKDGKRLLAEAMAEAAASNEDEKTLLDRLFGVLDTDTLPQRDPQWSLEDYINRLRHTIFVPAIGDETHLAATRQAMARGRSDWTAVEDLAAEQRPEPIPAEEAASAFATGMYGTQRQTVLLVDWDGDVTFVERALWDRNGHEIPRGEGDVLRAIVDMADKNKRRPTISAPLGPVESSRGYNLVRSQDFAVVAGIDDCEDKTSYLFQKTAAVTVVSAGPSQSTTTTTTTAAASASASASASSSSSRFLRRPSFPSSKSSLKSLLPTSKTTTRLQLPPPPPPPPLPRLPIVQPPLPPPSKLPKSRTINVLNDLKKSISRTSLTARSTNAVPPPSFPASHPRIPISSEAFRQQRTAVSPQGKQHSPASKTMLPPPIPSPFKPQQPPMPPKPPSLSRAGAVRISKRQKDPKTASSLAPRTDTRGTRVVTAQPLAYWTGRFSRLSDMQLATPETLPAVRARFAAQKHPRSISEDDARHLHILQQLASLCATPDAKRSLREFQIALARRFDRHVLLPPDDDDDDDDDDENDDNDVNVIAAPPQADHQQDRGLVARFFGKPDGADSARSREVGGSHGARRPLTPSLTVPSPK</sequence>
<evidence type="ECO:0000313" key="3">
    <source>
        <dbReference type="Proteomes" id="UP000253664"/>
    </source>
</evidence>
<feature type="compositionally biased region" description="Pro residues" evidence="1">
    <location>
        <begin position="450"/>
        <end position="474"/>
    </location>
</feature>
<dbReference type="PANTHER" id="PTHR17985">
    <property type="entry name" value="SER/THR-RICH PROTEIN T10 IN DGCR REGION"/>
    <property type="match status" value="1"/>
</dbReference>
<feature type="compositionally biased region" description="Pro residues" evidence="1">
    <location>
        <begin position="545"/>
        <end position="565"/>
    </location>
</feature>
<dbReference type="PANTHER" id="PTHR17985:SF8">
    <property type="entry name" value="TRANSPORT AND GOLGI ORGANIZATION PROTEIN 2 HOMOLOG"/>
    <property type="match status" value="1"/>
</dbReference>
<feature type="region of interest" description="Disordered" evidence="1">
    <location>
        <begin position="684"/>
        <end position="761"/>
    </location>
</feature>
<feature type="compositionally biased region" description="Basic and acidic residues" evidence="1">
    <location>
        <begin position="731"/>
        <end position="742"/>
    </location>
</feature>
<feature type="compositionally biased region" description="Polar residues" evidence="1">
    <location>
        <begin position="522"/>
        <end position="541"/>
    </location>
</feature>
<dbReference type="Pfam" id="PF05742">
    <property type="entry name" value="TANGO2"/>
    <property type="match status" value="1"/>
</dbReference>
<feature type="compositionally biased region" description="Low complexity" evidence="1">
    <location>
        <begin position="397"/>
        <end position="447"/>
    </location>
</feature>
<keyword evidence="3" id="KW-1185">Reference proteome</keyword>
<feature type="compositionally biased region" description="Acidic residues" evidence="1">
    <location>
        <begin position="688"/>
        <end position="704"/>
    </location>
</feature>
<proteinExistence type="predicted"/>
<evidence type="ECO:0000256" key="1">
    <source>
        <dbReference type="SAM" id="MobiDB-lite"/>
    </source>
</evidence>
<evidence type="ECO:0000313" key="2">
    <source>
        <dbReference type="EMBL" id="RCI17315.1"/>
    </source>
</evidence>
<reference evidence="2 3" key="1">
    <citation type="journal article" date="2015" name="BMC Genomics">
        <title>Insights from the genome of Ophiocordyceps polyrhachis-furcata to pathogenicity and host specificity in insect fungi.</title>
        <authorList>
            <person name="Wichadakul D."/>
            <person name="Kobmoo N."/>
            <person name="Ingsriswang S."/>
            <person name="Tangphatsornruang S."/>
            <person name="Chantasingh D."/>
            <person name="Luangsa-ard J.J."/>
            <person name="Eurwilaichitr L."/>
        </authorList>
    </citation>
    <scope>NUCLEOTIDE SEQUENCE [LARGE SCALE GENOMIC DNA]</scope>
    <source>
        <strain evidence="2 3">BCC 54312</strain>
    </source>
</reference>
<gene>
    <name evidence="2" type="ORF">L249_2616</name>
</gene>
<accession>A0A367LS86</accession>
<dbReference type="InterPro" id="IPR008551">
    <property type="entry name" value="TANGO2"/>
</dbReference>
<feature type="region of interest" description="Disordered" evidence="1">
    <location>
        <begin position="390"/>
        <end position="597"/>
    </location>
</feature>
<name>A0A367LS86_9HYPO</name>
<feature type="compositionally biased region" description="Polar residues" evidence="1">
    <location>
        <begin position="492"/>
        <end position="503"/>
    </location>
</feature>
<dbReference type="GO" id="GO:0005794">
    <property type="term" value="C:Golgi apparatus"/>
    <property type="evidence" value="ECO:0007669"/>
    <property type="project" value="TreeGrafter"/>
</dbReference>
<comment type="caution">
    <text evidence="2">The sequence shown here is derived from an EMBL/GenBank/DDBJ whole genome shotgun (WGS) entry which is preliminary data.</text>
</comment>